<dbReference type="InterPro" id="IPR033753">
    <property type="entry name" value="GCV_H/Fam206"/>
</dbReference>
<dbReference type="InterPro" id="IPR002930">
    <property type="entry name" value="GCV_H"/>
</dbReference>
<comment type="cofactor">
    <cofactor evidence="3">
        <name>(R)-lipoate</name>
        <dbReference type="ChEBI" id="CHEBI:83088"/>
    </cofactor>
    <text evidence="3">Binds 1 lipoyl cofactor covalently.</text>
</comment>
<dbReference type="GO" id="GO:0009249">
    <property type="term" value="P:protein lipoylation"/>
    <property type="evidence" value="ECO:0007669"/>
    <property type="project" value="TreeGrafter"/>
</dbReference>
<dbReference type="GO" id="GO:0005960">
    <property type="term" value="C:glycine cleavage complex"/>
    <property type="evidence" value="ECO:0007669"/>
    <property type="project" value="InterPro"/>
</dbReference>
<dbReference type="PROSITE" id="PS50968">
    <property type="entry name" value="BIOTINYL_LIPOYL"/>
    <property type="match status" value="1"/>
</dbReference>
<comment type="similarity">
    <text evidence="1 3">Belongs to the GcvH family.</text>
</comment>
<evidence type="ECO:0000313" key="7">
    <source>
        <dbReference type="Proteomes" id="UP000240880"/>
    </source>
</evidence>
<proteinExistence type="inferred from homology"/>
<dbReference type="PANTHER" id="PTHR11715">
    <property type="entry name" value="GLYCINE CLEAVAGE SYSTEM H PROTEIN"/>
    <property type="match status" value="1"/>
</dbReference>
<dbReference type="PROSITE" id="PS00189">
    <property type="entry name" value="LIPOYL"/>
    <property type="match status" value="1"/>
</dbReference>
<dbReference type="CDD" id="cd06848">
    <property type="entry name" value="GCS_H"/>
    <property type="match status" value="1"/>
</dbReference>
<dbReference type="Gene3D" id="2.40.50.100">
    <property type="match status" value="1"/>
</dbReference>
<dbReference type="SUPFAM" id="SSF51230">
    <property type="entry name" value="Single hybrid motif"/>
    <property type="match status" value="1"/>
</dbReference>
<evidence type="ECO:0000259" key="5">
    <source>
        <dbReference type="PROSITE" id="PS50968"/>
    </source>
</evidence>
<dbReference type="GO" id="GO:0019464">
    <property type="term" value="P:glycine decarboxylation via glycine cleavage system"/>
    <property type="evidence" value="ECO:0007669"/>
    <property type="project" value="UniProtKB-UniRule"/>
</dbReference>
<name>A0A2R6AC78_9ARCH</name>
<comment type="caution">
    <text evidence="6">The sequence shown here is derived from an EMBL/GenBank/DDBJ whole genome shotgun (WGS) entry which is preliminary data.</text>
</comment>
<protein>
    <recommendedName>
        <fullName evidence="3">Probable glycine cleavage system H protein</fullName>
    </recommendedName>
</protein>
<evidence type="ECO:0000256" key="4">
    <source>
        <dbReference type="PIRSR" id="PIRSR617453-50"/>
    </source>
</evidence>
<feature type="modified residue" description="N6-lipoyllysine" evidence="3 4">
    <location>
        <position position="67"/>
    </location>
</feature>
<gene>
    <name evidence="3" type="primary">gcvH</name>
    <name evidence="6" type="ORF">B9Q01_02840</name>
</gene>
<comment type="subunit">
    <text evidence="3">The glycine cleavage system is composed of four proteins: P, T, L and H.</text>
</comment>
<feature type="domain" description="Lipoyl-binding" evidence="5">
    <location>
        <begin position="26"/>
        <end position="108"/>
    </location>
</feature>
<reference evidence="6 7" key="1">
    <citation type="submission" date="2017-04" db="EMBL/GenBank/DDBJ databases">
        <title>Novel microbial lineages endemic to geothermal iron-oxide mats fill important gaps in the evolutionary history of Archaea.</title>
        <authorList>
            <person name="Jay Z.J."/>
            <person name="Beam J.P."/>
            <person name="Dlakic M."/>
            <person name="Rusch D.B."/>
            <person name="Kozubal M.A."/>
            <person name="Inskeep W.P."/>
        </authorList>
    </citation>
    <scope>NUCLEOTIDE SEQUENCE [LARGE SCALE GENOMIC DNA]</scope>
    <source>
        <strain evidence="6">OSP_D</strain>
    </source>
</reference>
<dbReference type="EMBL" id="NEXC01000011">
    <property type="protein sequence ID" value="PSN83938.1"/>
    <property type="molecule type" value="Genomic_DNA"/>
</dbReference>
<dbReference type="Proteomes" id="UP000240880">
    <property type="component" value="Unassembled WGS sequence"/>
</dbReference>
<sequence length="133" mass="14884">MTLVPQNLLYSKEHEWLRVDDSQKALCTVGITDYAQAKLGDIVVVELPKVGSRVEFMKPAANIESFKAVSEVYSPITGEVVEVNQKVVQDPGVVNRDPYGEGWLFKVRATKLEEETRLLLDANAYQKLIGEMS</sequence>
<dbReference type="InterPro" id="IPR017453">
    <property type="entry name" value="GCV_H_sub"/>
</dbReference>
<dbReference type="NCBIfam" id="TIGR00527">
    <property type="entry name" value="gcvH"/>
    <property type="match status" value="1"/>
</dbReference>
<accession>A0A2R6AC78</accession>
<dbReference type="GO" id="GO:0005829">
    <property type="term" value="C:cytosol"/>
    <property type="evidence" value="ECO:0007669"/>
    <property type="project" value="TreeGrafter"/>
</dbReference>
<dbReference type="NCBIfam" id="NF002270">
    <property type="entry name" value="PRK01202.1"/>
    <property type="match status" value="1"/>
</dbReference>
<evidence type="ECO:0000313" key="6">
    <source>
        <dbReference type="EMBL" id="PSN83938.1"/>
    </source>
</evidence>
<organism evidence="6 7">
    <name type="scientific">Candidatus Marsarchaeota G1 archaeon OSP_D</name>
    <dbReference type="NCBI Taxonomy" id="1978155"/>
    <lineage>
        <taxon>Archaea</taxon>
        <taxon>Candidatus Marsarchaeota</taxon>
        <taxon>Candidatus Marsarchaeota group 1</taxon>
    </lineage>
</organism>
<dbReference type="InterPro" id="IPR003016">
    <property type="entry name" value="2-oxoA_DH_lipoyl-BS"/>
</dbReference>
<dbReference type="InterPro" id="IPR000089">
    <property type="entry name" value="Biotin_lipoyl"/>
</dbReference>
<dbReference type="AlphaFoldDB" id="A0A2R6AC78"/>
<dbReference type="InterPro" id="IPR011053">
    <property type="entry name" value="Single_hybrid_motif"/>
</dbReference>
<comment type="function">
    <text evidence="3">The glycine cleavage system catalyzes the degradation of glycine. The H protein shuttles the methylamine group of glycine from the P protein to the T protein.</text>
</comment>
<dbReference type="Pfam" id="PF01597">
    <property type="entry name" value="GCV_H"/>
    <property type="match status" value="1"/>
</dbReference>
<evidence type="ECO:0000256" key="1">
    <source>
        <dbReference type="ARBA" id="ARBA00009249"/>
    </source>
</evidence>
<keyword evidence="2 3" id="KW-0450">Lipoyl</keyword>
<evidence type="ECO:0000256" key="3">
    <source>
        <dbReference type="HAMAP-Rule" id="MF_00272"/>
    </source>
</evidence>
<dbReference type="HAMAP" id="MF_00272">
    <property type="entry name" value="GcvH"/>
    <property type="match status" value="1"/>
</dbReference>
<dbReference type="PANTHER" id="PTHR11715:SF3">
    <property type="entry name" value="GLYCINE CLEAVAGE SYSTEM H PROTEIN-RELATED"/>
    <property type="match status" value="1"/>
</dbReference>
<evidence type="ECO:0000256" key="2">
    <source>
        <dbReference type="ARBA" id="ARBA00022823"/>
    </source>
</evidence>